<keyword evidence="6 7" id="KW-0472">Membrane</keyword>
<evidence type="ECO:0000256" key="3">
    <source>
        <dbReference type="ARBA" id="ARBA00022475"/>
    </source>
</evidence>
<evidence type="ECO:0000256" key="7">
    <source>
        <dbReference type="SAM" id="Phobius"/>
    </source>
</evidence>
<feature type="domain" description="Polysaccharide chain length determinant N-terminal" evidence="8">
    <location>
        <begin position="12"/>
        <end position="103"/>
    </location>
</feature>
<evidence type="ECO:0000313" key="10">
    <source>
        <dbReference type="Proteomes" id="UP000063781"/>
    </source>
</evidence>
<protein>
    <recommendedName>
        <fullName evidence="8">Polysaccharide chain length determinant N-terminal domain-containing protein</fullName>
    </recommendedName>
</protein>
<comment type="similarity">
    <text evidence="2">Belongs to the CpsC/CapA family.</text>
</comment>
<dbReference type="AlphaFoldDB" id="A0A0X8H0Y0"/>
<feature type="transmembrane region" description="Helical" evidence="7">
    <location>
        <begin position="21"/>
        <end position="44"/>
    </location>
</feature>
<dbReference type="InterPro" id="IPR003856">
    <property type="entry name" value="LPS_length_determ_N"/>
</dbReference>
<proteinExistence type="inferred from homology"/>
<evidence type="ECO:0000256" key="1">
    <source>
        <dbReference type="ARBA" id="ARBA00004651"/>
    </source>
</evidence>
<dbReference type="InterPro" id="IPR050445">
    <property type="entry name" value="Bact_polysacc_biosynth/exp"/>
</dbReference>
<evidence type="ECO:0000259" key="8">
    <source>
        <dbReference type="Pfam" id="PF02706"/>
    </source>
</evidence>
<dbReference type="PANTHER" id="PTHR32309">
    <property type="entry name" value="TYROSINE-PROTEIN KINASE"/>
    <property type="match status" value="1"/>
</dbReference>
<reference evidence="9 10" key="1">
    <citation type="submission" date="2015-10" db="EMBL/GenBank/DDBJ databases">
        <title>Erysipelothrix larvae sp. LV19 isolated from the larval gut of the rhinoceros beetle, Trypoxylus dichotomus.</title>
        <authorList>
            <person name="Lim S."/>
            <person name="Kim B.-C."/>
        </authorList>
    </citation>
    <scope>NUCLEOTIDE SEQUENCE [LARGE SCALE GENOMIC DNA]</scope>
    <source>
        <strain evidence="9 10">LV19</strain>
    </source>
</reference>
<feature type="transmembrane region" description="Helical" evidence="7">
    <location>
        <begin position="181"/>
        <end position="202"/>
    </location>
</feature>
<dbReference type="GO" id="GO:0005886">
    <property type="term" value="C:plasma membrane"/>
    <property type="evidence" value="ECO:0007669"/>
    <property type="project" value="UniProtKB-SubCell"/>
</dbReference>
<gene>
    <name evidence="9" type="ORF">AOC36_08690</name>
</gene>
<evidence type="ECO:0000256" key="2">
    <source>
        <dbReference type="ARBA" id="ARBA00006683"/>
    </source>
</evidence>
<dbReference type="EMBL" id="CP013213">
    <property type="protein sequence ID" value="AMC94062.1"/>
    <property type="molecule type" value="Genomic_DNA"/>
</dbReference>
<comment type="subcellular location">
    <subcellularLocation>
        <location evidence="1">Cell membrane</location>
        <topology evidence="1">Multi-pass membrane protein</topology>
    </subcellularLocation>
</comment>
<dbReference type="RefSeq" id="WP_067633416.1">
    <property type="nucleotide sequence ID" value="NZ_CP013213.1"/>
</dbReference>
<dbReference type="KEGG" id="erl:AOC36_08690"/>
<keyword evidence="5 7" id="KW-1133">Transmembrane helix</keyword>
<dbReference type="Pfam" id="PF02706">
    <property type="entry name" value="Wzz"/>
    <property type="match status" value="1"/>
</dbReference>
<keyword evidence="4 7" id="KW-0812">Transmembrane</keyword>
<dbReference type="STRING" id="1514105.AOC36_08690"/>
<organism evidence="9 10">
    <name type="scientific">Erysipelothrix larvae</name>
    <dbReference type="NCBI Taxonomy" id="1514105"/>
    <lineage>
        <taxon>Bacteria</taxon>
        <taxon>Bacillati</taxon>
        <taxon>Bacillota</taxon>
        <taxon>Erysipelotrichia</taxon>
        <taxon>Erysipelotrichales</taxon>
        <taxon>Erysipelotrichaceae</taxon>
        <taxon>Erysipelothrix</taxon>
    </lineage>
</organism>
<name>A0A0X8H0Y0_9FIRM</name>
<keyword evidence="3" id="KW-1003">Cell membrane</keyword>
<dbReference type="Proteomes" id="UP000063781">
    <property type="component" value="Chromosome"/>
</dbReference>
<dbReference type="OrthoDB" id="2360475at2"/>
<sequence>MNQFSNDLVLDNEISVSEIYGVFKPFIVLIVLVGLGFSIGGFLWTRFLVDPVYESNATLIVNNRREENTGVITNDEIISARGLATVYSIIIKSDVVLNPVISNTNSNLETEDLAKNVSVSAVDNTQVFRISVRDTDPDKAYGYANEIVNVAPDIIVDMVEAGSVRIISSPLFPTTPVSPSIFMNSLIAFIIGVLCASGVVFVRHILDRTVRSPEDIEKHLGFPVIGIIPNTTKGR</sequence>
<evidence type="ECO:0000256" key="6">
    <source>
        <dbReference type="ARBA" id="ARBA00023136"/>
    </source>
</evidence>
<evidence type="ECO:0000256" key="5">
    <source>
        <dbReference type="ARBA" id="ARBA00022989"/>
    </source>
</evidence>
<evidence type="ECO:0000256" key="4">
    <source>
        <dbReference type="ARBA" id="ARBA00022692"/>
    </source>
</evidence>
<accession>A0A0X8H0Y0</accession>
<dbReference type="PANTHER" id="PTHR32309:SF31">
    <property type="entry name" value="CAPSULAR EXOPOLYSACCHARIDE FAMILY"/>
    <property type="match status" value="1"/>
</dbReference>
<keyword evidence="10" id="KW-1185">Reference proteome</keyword>
<evidence type="ECO:0000313" key="9">
    <source>
        <dbReference type="EMBL" id="AMC94062.1"/>
    </source>
</evidence>